<reference evidence="2" key="1">
    <citation type="journal article" date="2019" name="Int. J. Syst. Evol. Microbiol.">
        <title>The Global Catalogue of Microorganisms (GCM) 10K type strain sequencing project: providing services to taxonomists for standard genome sequencing and annotation.</title>
        <authorList>
            <consortium name="The Broad Institute Genomics Platform"/>
            <consortium name="The Broad Institute Genome Sequencing Center for Infectious Disease"/>
            <person name="Wu L."/>
            <person name="Ma J."/>
        </authorList>
    </citation>
    <scope>NUCLEOTIDE SEQUENCE [LARGE SCALE GENOMIC DNA]</scope>
    <source>
        <strain evidence="2">JCM 17923</strain>
    </source>
</reference>
<dbReference type="InterPro" id="IPR026350">
    <property type="entry name" value="GxxExxY"/>
</dbReference>
<dbReference type="Pfam" id="PF13366">
    <property type="entry name" value="PDDEXK_3"/>
    <property type="match status" value="1"/>
</dbReference>
<name>A0ABP8I5P3_9BACT</name>
<dbReference type="Gene3D" id="3.90.320.10">
    <property type="match status" value="1"/>
</dbReference>
<dbReference type="InterPro" id="IPR011604">
    <property type="entry name" value="PDDEXK-like_dom_sf"/>
</dbReference>
<dbReference type="NCBIfam" id="TIGR04256">
    <property type="entry name" value="GxxExxY"/>
    <property type="match status" value="1"/>
</dbReference>
<organism evidence="1 2">
    <name type="scientific">Hymenobacter saemangeumensis</name>
    <dbReference type="NCBI Taxonomy" id="1084522"/>
    <lineage>
        <taxon>Bacteria</taxon>
        <taxon>Pseudomonadati</taxon>
        <taxon>Bacteroidota</taxon>
        <taxon>Cytophagia</taxon>
        <taxon>Cytophagales</taxon>
        <taxon>Hymenobacteraceae</taxon>
        <taxon>Hymenobacter</taxon>
    </lineage>
</organism>
<dbReference type="Proteomes" id="UP001501153">
    <property type="component" value="Unassembled WGS sequence"/>
</dbReference>
<gene>
    <name evidence="1" type="ORF">GCM10023185_11090</name>
</gene>
<evidence type="ECO:0000313" key="2">
    <source>
        <dbReference type="Proteomes" id="UP001501153"/>
    </source>
</evidence>
<proteinExistence type="predicted"/>
<sequence>MHENEISYAVRKAAYDVHVALGPGLLESAYEGALLHELRLTGLQVQNQVALPMVYKDVRLDVGYRLDLLIENKVIVELKTVDALLDVHHMQLLTYLKLTGCKLGLLINFNVPRIKEGIFRKVNGLTD</sequence>
<comment type="caution">
    <text evidence="1">The sequence shown here is derived from an EMBL/GenBank/DDBJ whole genome shotgun (WGS) entry which is preliminary data.</text>
</comment>
<dbReference type="RefSeq" id="WP_345234600.1">
    <property type="nucleotide sequence ID" value="NZ_BAABGZ010000013.1"/>
</dbReference>
<dbReference type="EMBL" id="BAABGZ010000013">
    <property type="protein sequence ID" value="GAA4351952.1"/>
    <property type="molecule type" value="Genomic_DNA"/>
</dbReference>
<protein>
    <submittedName>
        <fullName evidence="1">GxxExxY protein</fullName>
    </submittedName>
</protein>
<accession>A0ABP8I5P3</accession>
<evidence type="ECO:0000313" key="1">
    <source>
        <dbReference type="EMBL" id="GAA4351952.1"/>
    </source>
</evidence>
<keyword evidence="2" id="KW-1185">Reference proteome</keyword>